<dbReference type="EMBL" id="JXMS01000041">
    <property type="protein sequence ID" value="OBQ45790.1"/>
    <property type="molecule type" value="Genomic_DNA"/>
</dbReference>
<dbReference type="Proteomes" id="UP000091979">
    <property type="component" value="Unassembled WGS sequence"/>
</dbReference>
<evidence type="ECO:0000313" key="2">
    <source>
        <dbReference type="Proteomes" id="UP000091979"/>
    </source>
</evidence>
<accession>A0A1B7X920</accession>
<reference evidence="1 2" key="1">
    <citation type="submission" date="2015-01" db="EMBL/GenBank/DDBJ databases">
        <title>Desulfovibrio sp. JC271 draft genome sequence.</title>
        <authorList>
            <person name="Shivani Y."/>
            <person name="Subhash Y."/>
            <person name="Sasikala C."/>
            <person name="Ramana C.V."/>
        </authorList>
    </citation>
    <scope>NUCLEOTIDE SEQUENCE [LARGE SCALE GENOMIC DNA]</scope>
    <source>
        <strain evidence="1 2">JC271</strain>
    </source>
</reference>
<dbReference type="AlphaFoldDB" id="A0A1B7X920"/>
<evidence type="ECO:0000313" key="1">
    <source>
        <dbReference type="EMBL" id="OBQ45790.1"/>
    </source>
</evidence>
<keyword evidence="2" id="KW-1185">Reference proteome</keyword>
<name>A0A1B7X920_9BACT</name>
<gene>
    <name evidence="1" type="ORF">SP90_16200</name>
</gene>
<comment type="caution">
    <text evidence="1">The sequence shown here is derived from an EMBL/GenBank/DDBJ whole genome shotgun (WGS) entry which is preliminary data.</text>
</comment>
<organism evidence="1 2">
    <name type="scientific">Halodesulfovibrio spirochaetisodalis</name>
    <dbReference type="NCBI Taxonomy" id="1560234"/>
    <lineage>
        <taxon>Bacteria</taxon>
        <taxon>Pseudomonadati</taxon>
        <taxon>Thermodesulfobacteriota</taxon>
        <taxon>Desulfovibrionia</taxon>
        <taxon>Desulfovibrionales</taxon>
        <taxon>Desulfovibrionaceae</taxon>
        <taxon>Halodesulfovibrio</taxon>
    </lineage>
</organism>
<sequence>MHQRLDERLWGKSTEPQRFCRNWSNHPSRCGKKNAEKLKKVLTKEVKNHRTAFLAAEKQFSKAGQFISRSVKPESSDASKKVF</sequence>
<proteinExistence type="predicted"/>
<protein>
    <submittedName>
        <fullName evidence="1">Uncharacterized protein</fullName>
    </submittedName>
</protein>
<dbReference type="PATRIC" id="fig|1560234.3.peg.2716"/>